<dbReference type="GO" id="GO:0006259">
    <property type="term" value="P:DNA metabolic process"/>
    <property type="evidence" value="ECO:0007669"/>
    <property type="project" value="InterPro"/>
</dbReference>
<dbReference type="InterPro" id="IPR018330">
    <property type="entry name" value="RecT_fam"/>
</dbReference>
<accession>A0A9D1K606</accession>
<dbReference type="EMBL" id="DVJN01000172">
    <property type="protein sequence ID" value="HIS93059.1"/>
    <property type="molecule type" value="Genomic_DNA"/>
</dbReference>
<evidence type="ECO:0000313" key="1">
    <source>
        <dbReference type="EMBL" id="HIS93059.1"/>
    </source>
</evidence>
<reference evidence="1" key="1">
    <citation type="submission" date="2020-10" db="EMBL/GenBank/DDBJ databases">
        <authorList>
            <person name="Gilroy R."/>
        </authorList>
    </citation>
    <scope>NUCLEOTIDE SEQUENCE</scope>
    <source>
        <strain evidence="1">13766</strain>
    </source>
</reference>
<gene>
    <name evidence="1" type="ORF">IAA84_08615</name>
</gene>
<evidence type="ECO:0000313" key="2">
    <source>
        <dbReference type="Proteomes" id="UP000824140"/>
    </source>
</evidence>
<proteinExistence type="predicted"/>
<dbReference type="NCBIfam" id="TIGR00616">
    <property type="entry name" value="rect"/>
    <property type="match status" value="1"/>
</dbReference>
<protein>
    <submittedName>
        <fullName evidence="1">Recombinase RecT</fullName>
    </submittedName>
</protein>
<name>A0A9D1K606_9FIRM</name>
<dbReference type="AlphaFoldDB" id="A0A9D1K606"/>
<dbReference type="Pfam" id="PF03837">
    <property type="entry name" value="RecT"/>
    <property type="match status" value="1"/>
</dbReference>
<organism evidence="1 2">
    <name type="scientific">Candidatus Alectryocaccomicrobium excrementavium</name>
    <dbReference type="NCBI Taxonomy" id="2840668"/>
    <lineage>
        <taxon>Bacteria</taxon>
        <taxon>Bacillati</taxon>
        <taxon>Bacillota</taxon>
        <taxon>Clostridia</taxon>
        <taxon>Candidatus Alectryocaccomicrobium</taxon>
    </lineage>
</organism>
<comment type="caution">
    <text evidence="1">The sequence shown here is derived from an EMBL/GenBank/DDBJ whole genome shotgun (WGS) entry which is preliminary data.</text>
</comment>
<dbReference type="Proteomes" id="UP000824140">
    <property type="component" value="Unassembled WGS sequence"/>
</dbReference>
<dbReference type="GO" id="GO:0003677">
    <property type="term" value="F:DNA binding"/>
    <property type="evidence" value="ECO:0007669"/>
    <property type="project" value="InterPro"/>
</dbReference>
<dbReference type="InterPro" id="IPR004590">
    <property type="entry name" value="ssDNA_annealing_RecT"/>
</dbReference>
<reference evidence="1" key="2">
    <citation type="journal article" date="2021" name="PeerJ">
        <title>Extensive microbial diversity within the chicken gut microbiome revealed by metagenomics and culture.</title>
        <authorList>
            <person name="Gilroy R."/>
            <person name="Ravi A."/>
            <person name="Getino M."/>
            <person name="Pursley I."/>
            <person name="Horton D.L."/>
            <person name="Alikhan N.F."/>
            <person name="Baker D."/>
            <person name="Gharbi K."/>
            <person name="Hall N."/>
            <person name="Watson M."/>
            <person name="Adriaenssens E.M."/>
            <person name="Foster-Nyarko E."/>
            <person name="Jarju S."/>
            <person name="Secka A."/>
            <person name="Antonio M."/>
            <person name="Oren A."/>
            <person name="Chaudhuri R.R."/>
            <person name="La Ragione R."/>
            <person name="Hildebrand F."/>
            <person name="Pallen M.J."/>
        </authorList>
    </citation>
    <scope>NUCLEOTIDE SEQUENCE</scope>
    <source>
        <strain evidence="1">13766</strain>
    </source>
</reference>
<sequence length="284" mass="31558">MAEIRKPASVGAELEPRKNGVAKSTKTALDYLHTQAFASQLEMALPKFFDKDRFVRSAISEFRLNPALQECSVPSVLGFYMQAAMCGLEPSSALGQCYPVPFNNKKSGMKECQFVIGYRGMAAIARRSGDVMSIDAHIVHEKDDFELTYGLEQNLIHKPFIDGDPGPMRGAYCVVRFRDGSYQFRFMPKTEIDAHRARSKASSYGPWVTDYEAMAMKTVFRTIFKWLPISIEDAQHAAMDGTSATYNTQQALHAQSAEDMISIDLVAAEDDPEGETAQQEPAEA</sequence>